<sequence>KLEASIPATAMPVNDDPSTEDKEFDRIMSRLSELEQAEAEENGSSSEESEERSSGFNRMNDSEHEESVDDKVESTTQIFTGKQVTPTNMELSTSKGPSAAPRDQATIMSPADILKFEEWKTKSTEKDVDCVSQKRVSFQLDPVEPTSIKVSKAEKDFGKPLWSQENSERLFPSKTQASKDHIVEHKDERKADSQKAFTGLVVEHAITEVSDDVKGLKSSQ</sequence>
<dbReference type="AlphaFoldDB" id="A0AA38LLW3"/>
<feature type="region of interest" description="Disordered" evidence="1">
    <location>
        <begin position="1"/>
        <end position="107"/>
    </location>
</feature>
<protein>
    <submittedName>
        <fullName evidence="2">Uncharacterized protein</fullName>
    </submittedName>
</protein>
<feature type="non-terminal residue" evidence="2">
    <location>
        <position position="1"/>
    </location>
</feature>
<dbReference type="Proteomes" id="UP000824469">
    <property type="component" value="Unassembled WGS sequence"/>
</dbReference>
<organism evidence="2 3">
    <name type="scientific">Taxus chinensis</name>
    <name type="common">Chinese yew</name>
    <name type="synonym">Taxus wallichiana var. chinensis</name>
    <dbReference type="NCBI Taxonomy" id="29808"/>
    <lineage>
        <taxon>Eukaryota</taxon>
        <taxon>Viridiplantae</taxon>
        <taxon>Streptophyta</taxon>
        <taxon>Embryophyta</taxon>
        <taxon>Tracheophyta</taxon>
        <taxon>Spermatophyta</taxon>
        <taxon>Pinopsida</taxon>
        <taxon>Pinidae</taxon>
        <taxon>Conifers II</taxon>
        <taxon>Cupressales</taxon>
        <taxon>Taxaceae</taxon>
        <taxon>Taxus</taxon>
    </lineage>
</organism>
<keyword evidence="3" id="KW-1185">Reference proteome</keyword>
<dbReference type="EMBL" id="JAHRHJ020000002">
    <property type="protein sequence ID" value="KAH9326167.1"/>
    <property type="molecule type" value="Genomic_DNA"/>
</dbReference>
<evidence type="ECO:0000313" key="3">
    <source>
        <dbReference type="Proteomes" id="UP000824469"/>
    </source>
</evidence>
<evidence type="ECO:0000313" key="2">
    <source>
        <dbReference type="EMBL" id="KAH9326167.1"/>
    </source>
</evidence>
<feature type="compositionally biased region" description="Polar residues" evidence="1">
    <location>
        <begin position="74"/>
        <end position="96"/>
    </location>
</feature>
<feature type="compositionally biased region" description="Basic and acidic residues" evidence="1">
    <location>
        <begin position="19"/>
        <end position="28"/>
    </location>
</feature>
<proteinExistence type="predicted"/>
<name>A0AA38LLW3_TAXCH</name>
<gene>
    <name evidence="2" type="ORF">KI387_006345</name>
</gene>
<feature type="non-terminal residue" evidence="2">
    <location>
        <position position="220"/>
    </location>
</feature>
<evidence type="ECO:0000256" key="1">
    <source>
        <dbReference type="SAM" id="MobiDB-lite"/>
    </source>
</evidence>
<comment type="caution">
    <text evidence="2">The sequence shown here is derived from an EMBL/GenBank/DDBJ whole genome shotgun (WGS) entry which is preliminary data.</text>
</comment>
<accession>A0AA38LLW3</accession>
<reference evidence="2 3" key="1">
    <citation type="journal article" date="2021" name="Nat. Plants">
        <title>The Taxus genome provides insights into paclitaxel biosynthesis.</title>
        <authorList>
            <person name="Xiong X."/>
            <person name="Gou J."/>
            <person name="Liao Q."/>
            <person name="Li Y."/>
            <person name="Zhou Q."/>
            <person name="Bi G."/>
            <person name="Li C."/>
            <person name="Du R."/>
            <person name="Wang X."/>
            <person name="Sun T."/>
            <person name="Guo L."/>
            <person name="Liang H."/>
            <person name="Lu P."/>
            <person name="Wu Y."/>
            <person name="Zhang Z."/>
            <person name="Ro D.K."/>
            <person name="Shang Y."/>
            <person name="Huang S."/>
            <person name="Yan J."/>
        </authorList>
    </citation>
    <scope>NUCLEOTIDE SEQUENCE [LARGE SCALE GENOMIC DNA]</scope>
    <source>
        <strain evidence="2">Ta-2019</strain>
    </source>
</reference>